<evidence type="ECO:0000313" key="2">
    <source>
        <dbReference type="Proteomes" id="UP000325849"/>
    </source>
</evidence>
<proteinExistence type="predicted"/>
<name>A0A5N8VNY3_9ACTN</name>
<comment type="caution">
    <text evidence="1">The sequence shown here is derived from an EMBL/GenBank/DDBJ whole genome shotgun (WGS) entry which is preliminary data.</text>
</comment>
<dbReference type="AlphaFoldDB" id="A0A5N8VNY3"/>
<dbReference type="RefSeq" id="WP_152894134.1">
    <property type="nucleotide sequence ID" value="NZ_VJZD01000225.1"/>
</dbReference>
<dbReference type="Proteomes" id="UP000325849">
    <property type="component" value="Unassembled WGS sequence"/>
</dbReference>
<protein>
    <recommendedName>
        <fullName evidence="3">JmjC domain-containing protein</fullName>
    </recommendedName>
</protein>
<dbReference type="EMBL" id="VJZD01000225">
    <property type="protein sequence ID" value="MPY36482.1"/>
    <property type="molecule type" value="Genomic_DNA"/>
</dbReference>
<organism evidence="1 2">
    <name type="scientific">Streptomyces adustus</name>
    <dbReference type="NCBI Taxonomy" id="1609272"/>
    <lineage>
        <taxon>Bacteria</taxon>
        <taxon>Bacillati</taxon>
        <taxon>Actinomycetota</taxon>
        <taxon>Actinomycetes</taxon>
        <taxon>Kitasatosporales</taxon>
        <taxon>Streptomycetaceae</taxon>
        <taxon>Streptomyces</taxon>
    </lineage>
</organism>
<dbReference type="OrthoDB" id="4287000at2"/>
<reference evidence="1 2" key="1">
    <citation type="submission" date="2019-07" db="EMBL/GenBank/DDBJ databases">
        <title>New species of Amycolatopsis and Streptomyces.</title>
        <authorList>
            <person name="Duangmal K."/>
            <person name="Teo W.F.A."/>
            <person name="Lipun K."/>
        </authorList>
    </citation>
    <scope>NUCLEOTIDE SEQUENCE [LARGE SCALE GENOMIC DNA]</scope>
    <source>
        <strain evidence="1 2">NBRC 109810</strain>
    </source>
</reference>
<gene>
    <name evidence="1" type="ORF">FNH09_36240</name>
</gene>
<evidence type="ECO:0008006" key="3">
    <source>
        <dbReference type="Google" id="ProtNLM"/>
    </source>
</evidence>
<evidence type="ECO:0000313" key="1">
    <source>
        <dbReference type="EMBL" id="MPY36482.1"/>
    </source>
</evidence>
<sequence>MDYELTSAETESGLDRFVRDLALCLSVHRDRSPALVWPDGIDAVVAGADAELPGLTTALGALLGSEVTSSSVALPVGGRSERNTAGTDLVLLPVKGSCGGRVEPVSPGQGRAVLEHVLELRLRVGEALYVPRGFVYTLDFVHTPCTLQVLALHPSSW</sequence>
<keyword evidence="2" id="KW-1185">Reference proteome</keyword>
<accession>A0A5N8VNY3</accession>